<dbReference type="PROSITE" id="PS50190">
    <property type="entry name" value="SEC7"/>
    <property type="match status" value="1"/>
</dbReference>
<dbReference type="InterPro" id="IPR035999">
    <property type="entry name" value="Sec7_dom_sf"/>
</dbReference>
<evidence type="ECO:0000259" key="2">
    <source>
        <dbReference type="PROSITE" id="PS50190"/>
    </source>
</evidence>
<organism evidence="3 4">
    <name type="scientific">Peronospora destructor</name>
    <dbReference type="NCBI Taxonomy" id="86335"/>
    <lineage>
        <taxon>Eukaryota</taxon>
        <taxon>Sar</taxon>
        <taxon>Stramenopiles</taxon>
        <taxon>Oomycota</taxon>
        <taxon>Peronosporomycetes</taxon>
        <taxon>Peronosporales</taxon>
        <taxon>Peronosporaceae</taxon>
        <taxon>Peronospora</taxon>
    </lineage>
</organism>
<dbReference type="InterPro" id="IPR032691">
    <property type="entry name" value="Mon2/Sec7/BIG1-like_HUS"/>
</dbReference>
<dbReference type="Pfam" id="PF12783">
    <property type="entry name" value="Sec7-like_HUS"/>
    <property type="match status" value="1"/>
</dbReference>
<dbReference type="FunFam" id="1.10.1000.11:FF:000002">
    <property type="entry name" value="Cytohesin 1"/>
    <property type="match status" value="1"/>
</dbReference>
<dbReference type="Proteomes" id="UP001162029">
    <property type="component" value="Unassembled WGS sequence"/>
</dbReference>
<reference evidence="3" key="1">
    <citation type="submission" date="2022-12" db="EMBL/GenBank/DDBJ databases">
        <authorList>
            <person name="Webb A."/>
        </authorList>
    </citation>
    <scope>NUCLEOTIDE SEQUENCE</scope>
    <source>
        <strain evidence="3">Pd1</strain>
    </source>
</reference>
<gene>
    <name evidence="3" type="ORF">PDE001_LOCUS923</name>
</gene>
<dbReference type="CDD" id="cd00171">
    <property type="entry name" value="Sec7"/>
    <property type="match status" value="1"/>
</dbReference>
<dbReference type="PANTHER" id="PTHR10663">
    <property type="entry name" value="GUANYL-NUCLEOTIDE EXCHANGE FACTOR"/>
    <property type="match status" value="1"/>
</dbReference>
<protein>
    <recommendedName>
        <fullName evidence="2">SEC7 domain-containing protein</fullName>
    </recommendedName>
</protein>
<dbReference type="Gene3D" id="1.10.1000.11">
    <property type="entry name" value="Arf Nucleotide-binding Site Opener,domain 2"/>
    <property type="match status" value="1"/>
</dbReference>
<dbReference type="GO" id="GO:0005085">
    <property type="term" value="F:guanyl-nucleotide exchange factor activity"/>
    <property type="evidence" value="ECO:0007669"/>
    <property type="project" value="InterPro"/>
</dbReference>
<proteinExistence type="predicted"/>
<evidence type="ECO:0000313" key="4">
    <source>
        <dbReference type="Proteomes" id="UP001162029"/>
    </source>
</evidence>
<feature type="domain" description="SEC7" evidence="2">
    <location>
        <begin position="252"/>
        <end position="427"/>
    </location>
</feature>
<dbReference type="EMBL" id="CANTFM010000142">
    <property type="protein sequence ID" value="CAI5713202.1"/>
    <property type="molecule type" value="Genomic_DNA"/>
</dbReference>
<dbReference type="SUPFAM" id="SSF48425">
    <property type="entry name" value="Sec7 domain"/>
    <property type="match status" value="1"/>
</dbReference>
<accession>A0AAV0T6R7</accession>
<dbReference type="PANTHER" id="PTHR10663:SF375">
    <property type="entry name" value="LD29171P"/>
    <property type="match status" value="1"/>
</dbReference>
<dbReference type="GO" id="GO:0032012">
    <property type="term" value="P:regulation of ARF protein signal transduction"/>
    <property type="evidence" value="ECO:0007669"/>
    <property type="project" value="InterPro"/>
</dbReference>
<evidence type="ECO:0000256" key="1">
    <source>
        <dbReference type="SAM" id="MobiDB-lite"/>
    </source>
</evidence>
<evidence type="ECO:0000313" key="3">
    <source>
        <dbReference type="EMBL" id="CAI5713202.1"/>
    </source>
</evidence>
<comment type="caution">
    <text evidence="3">The sequence shown here is derived from an EMBL/GenBank/DDBJ whole genome shotgun (WGS) entry which is preliminary data.</text>
</comment>
<dbReference type="Pfam" id="PF01369">
    <property type="entry name" value="Sec7"/>
    <property type="match status" value="1"/>
</dbReference>
<dbReference type="SMART" id="SM00222">
    <property type="entry name" value="Sec7"/>
    <property type="match status" value="1"/>
</dbReference>
<keyword evidence="4" id="KW-1185">Reference proteome</keyword>
<feature type="region of interest" description="Disordered" evidence="1">
    <location>
        <begin position="453"/>
        <end position="493"/>
    </location>
</feature>
<feature type="region of interest" description="Disordered" evidence="1">
    <location>
        <begin position="209"/>
        <end position="236"/>
    </location>
</feature>
<sequence length="554" mass="61354">MRSVADDFSAANGVNGSVAENAESGAEDPFAFQSKILSLELLKEIVENAEPSLRCGERFVRAIRQYLCQSLLQNCTSNYTQIVSLSLQVFLVLLRNYKRYLKTELDIFVTVLEALHTICEDSQTLSEIFINYDCEWNTNDLFKQIVHALAKAAKSGRAQDAAAHQYAASLSTSARMKMQQQDAALALKGLECLTATTASLKKAANFVESERQSSSQLEGEESHNIENGGDEDNVAPPDLASVVSSTISAIEAFASKKKRQEEMATGVLKFNVKPSAGIAFLVAMDTWTMVGDYFGDGVHYQGGFCVKVLHEYVDMMEFIGLKIDVAIRHFLAGFRLPGESQKIDRMMEKFAERFFNSCPPGLFPSADTAFILAFSIIMLQTDLHNPSIVEEKKMDKAGFLRNNRGINDGKDLPEDYMGAIFDRIKAAPISLKEDDDFFCEALFKRRMPASARGQQEFSFSPHSNRPSVSTTSDSGVSFESKRNGDATSSHLTPDLSSSAFREVSGYYERSHVRPMFDTLWAPLLAACSVTFESSESAESIQLCRLRTFKGPRAC</sequence>
<feature type="compositionally biased region" description="Polar residues" evidence="1">
    <location>
        <begin position="453"/>
        <end position="477"/>
    </location>
</feature>
<dbReference type="InterPro" id="IPR000904">
    <property type="entry name" value="Sec7_dom"/>
</dbReference>
<dbReference type="AlphaFoldDB" id="A0AAV0T6R7"/>
<name>A0AAV0T6R7_9STRA</name>
<dbReference type="InterPro" id="IPR023394">
    <property type="entry name" value="Sec7_C_sf"/>
</dbReference>